<dbReference type="Pfam" id="PF07690">
    <property type="entry name" value="MFS_1"/>
    <property type="match status" value="1"/>
</dbReference>
<evidence type="ECO:0000313" key="9">
    <source>
        <dbReference type="Proteomes" id="UP000314251"/>
    </source>
</evidence>
<evidence type="ECO:0000256" key="3">
    <source>
        <dbReference type="ARBA" id="ARBA00022692"/>
    </source>
</evidence>
<evidence type="ECO:0000313" key="8">
    <source>
        <dbReference type="EMBL" id="KAB8161237.1"/>
    </source>
</evidence>
<feature type="transmembrane region" description="Helical" evidence="6">
    <location>
        <begin position="281"/>
        <end position="300"/>
    </location>
</feature>
<feature type="transmembrane region" description="Helical" evidence="6">
    <location>
        <begin position="99"/>
        <end position="121"/>
    </location>
</feature>
<comment type="caution">
    <text evidence="8">The sequence shown here is derived from an EMBL/GenBank/DDBJ whole genome shotgun (WGS) entry which is preliminary data.</text>
</comment>
<feature type="transmembrane region" description="Helical" evidence="6">
    <location>
        <begin position="306"/>
        <end position="329"/>
    </location>
</feature>
<dbReference type="PANTHER" id="PTHR43124:SF3">
    <property type="entry name" value="CHLORAMPHENICOL EFFLUX PUMP RV0191"/>
    <property type="match status" value="1"/>
</dbReference>
<feature type="transmembrane region" description="Helical" evidence="6">
    <location>
        <begin position="40"/>
        <end position="63"/>
    </location>
</feature>
<keyword evidence="4 6" id="KW-1133">Transmembrane helix</keyword>
<evidence type="ECO:0000256" key="2">
    <source>
        <dbReference type="ARBA" id="ARBA00022475"/>
    </source>
</evidence>
<dbReference type="SUPFAM" id="SSF103473">
    <property type="entry name" value="MFS general substrate transporter"/>
    <property type="match status" value="1"/>
</dbReference>
<evidence type="ECO:0000256" key="6">
    <source>
        <dbReference type="SAM" id="Phobius"/>
    </source>
</evidence>
<feature type="transmembrane region" description="Helical" evidence="6">
    <location>
        <begin position="128"/>
        <end position="148"/>
    </location>
</feature>
<organism evidence="8 9">
    <name type="scientific">Streptomyces mimosae</name>
    <dbReference type="NCBI Taxonomy" id="2586635"/>
    <lineage>
        <taxon>Bacteria</taxon>
        <taxon>Bacillati</taxon>
        <taxon>Actinomycetota</taxon>
        <taxon>Actinomycetes</taxon>
        <taxon>Kitasatosporales</taxon>
        <taxon>Streptomycetaceae</taxon>
        <taxon>Streptomyces</taxon>
    </lineage>
</organism>
<keyword evidence="3 6" id="KW-0812">Transmembrane</keyword>
<dbReference type="PANTHER" id="PTHR43124">
    <property type="entry name" value="PURINE EFFLUX PUMP PBUE"/>
    <property type="match status" value="1"/>
</dbReference>
<dbReference type="GO" id="GO:0005886">
    <property type="term" value="C:plasma membrane"/>
    <property type="evidence" value="ECO:0007669"/>
    <property type="project" value="UniProtKB-SubCell"/>
</dbReference>
<dbReference type="PROSITE" id="PS50850">
    <property type="entry name" value="MFS"/>
    <property type="match status" value="1"/>
</dbReference>
<dbReference type="InterPro" id="IPR036259">
    <property type="entry name" value="MFS_trans_sf"/>
</dbReference>
<keyword evidence="9" id="KW-1185">Reference proteome</keyword>
<dbReference type="CDD" id="cd17324">
    <property type="entry name" value="MFS_NepI_like"/>
    <property type="match status" value="1"/>
</dbReference>
<evidence type="ECO:0000256" key="5">
    <source>
        <dbReference type="ARBA" id="ARBA00023136"/>
    </source>
</evidence>
<name>A0A5N5ZXH9_9ACTN</name>
<feature type="transmembrane region" description="Helical" evidence="6">
    <location>
        <begin position="372"/>
        <end position="393"/>
    </location>
</feature>
<dbReference type="InterPro" id="IPR050189">
    <property type="entry name" value="MFS_Efflux_Transporters"/>
</dbReference>
<feature type="transmembrane region" description="Helical" evidence="6">
    <location>
        <begin position="70"/>
        <end position="93"/>
    </location>
</feature>
<feature type="transmembrane region" description="Helical" evidence="6">
    <location>
        <begin position="250"/>
        <end position="269"/>
    </location>
</feature>
<evidence type="ECO:0000256" key="4">
    <source>
        <dbReference type="ARBA" id="ARBA00022989"/>
    </source>
</evidence>
<evidence type="ECO:0000259" key="7">
    <source>
        <dbReference type="PROSITE" id="PS50850"/>
    </source>
</evidence>
<proteinExistence type="predicted"/>
<protein>
    <submittedName>
        <fullName evidence="8">Cmx/CmrA family chloramphenicol efflux MFS transporter</fullName>
    </submittedName>
</protein>
<dbReference type="NCBIfam" id="NF033135">
    <property type="entry name" value="cmx_cmrA"/>
    <property type="match status" value="1"/>
</dbReference>
<dbReference type="AlphaFoldDB" id="A0A5N5ZXH9"/>
<dbReference type="GO" id="GO:0022857">
    <property type="term" value="F:transmembrane transporter activity"/>
    <property type="evidence" value="ECO:0007669"/>
    <property type="project" value="InterPro"/>
</dbReference>
<dbReference type="InterPro" id="IPR011701">
    <property type="entry name" value="MFS"/>
</dbReference>
<feature type="domain" description="Major facilitator superfamily (MFS) profile" evidence="7">
    <location>
        <begin position="4"/>
        <end position="394"/>
    </location>
</feature>
<evidence type="ECO:0000256" key="1">
    <source>
        <dbReference type="ARBA" id="ARBA00004651"/>
    </source>
</evidence>
<reference evidence="8" key="1">
    <citation type="submission" date="2019-10" db="EMBL/GenBank/DDBJ databases">
        <title>Nonomuraea sp. nov., isolated from Phyllanthus amarus.</title>
        <authorList>
            <person name="Klykleung N."/>
            <person name="Tanasupawat S."/>
        </authorList>
    </citation>
    <scope>NUCLEOTIDE SEQUENCE [LARGE SCALE GENOMIC DNA]</scope>
    <source>
        <strain evidence="8">3MP-10</strain>
    </source>
</reference>
<accession>A0A5N5ZXH9</accession>
<dbReference type="EMBL" id="VDLY02000021">
    <property type="protein sequence ID" value="KAB8161237.1"/>
    <property type="molecule type" value="Genomic_DNA"/>
</dbReference>
<keyword evidence="2" id="KW-1003">Cell membrane</keyword>
<feature type="transmembrane region" description="Helical" evidence="6">
    <location>
        <begin position="341"/>
        <end position="366"/>
    </location>
</feature>
<keyword evidence="5 6" id="KW-0472">Membrane</keyword>
<comment type="subcellular location">
    <subcellularLocation>
        <location evidence="1">Cell membrane</location>
        <topology evidence="1">Multi-pass membrane protein</topology>
    </subcellularLocation>
</comment>
<sequence length="414" mass="40304">MPPAVYLLGLAVFAQGTSEFMLAGLVPDIAADLAVSVSAAGSLTSAFALGMVVGAPTMALLGARWSRRAALMGFLGLFLLTHVVGALTTGYPVLLACRVVGALANAGFLAVALATSAALAGPNARARATAVLLGGVTLACVVGVPGGALLGQLWGWRAAFWAVALLSLPALLAVPRSVPAGAPEPAPGDAGAAGGAEARVGAGARGELRALRRPATLLVLALAALVNAATFGTFTYLAPLATEVAGLAEGWVPGVLALFGLGSFAGVTLAGRVADARPLPLLVGGGAALLLGWLALAAGAGAPGALLGLVLLQGALSFAVGTTLIALVLSTASGAPRLAGGFATAALNVGAALGPWACGLALDAGWGHRAPVWLSAALVAAALTVGALGREALRAATPRRGARGRDPEGRAPVG</sequence>
<dbReference type="RefSeq" id="WP_139673860.1">
    <property type="nucleotide sequence ID" value="NZ_VDLY02000021.1"/>
</dbReference>
<dbReference type="OrthoDB" id="9814237at2"/>
<dbReference type="InterPro" id="IPR020846">
    <property type="entry name" value="MFS_dom"/>
</dbReference>
<feature type="transmembrane region" description="Helical" evidence="6">
    <location>
        <begin position="215"/>
        <end position="238"/>
    </location>
</feature>
<dbReference type="Gene3D" id="1.20.1250.20">
    <property type="entry name" value="MFS general substrate transporter like domains"/>
    <property type="match status" value="1"/>
</dbReference>
<gene>
    <name evidence="8" type="primary">cmx_cmrA</name>
    <name evidence="8" type="ORF">FH607_026520</name>
</gene>
<dbReference type="Proteomes" id="UP000314251">
    <property type="component" value="Unassembled WGS sequence"/>
</dbReference>